<dbReference type="GeneID" id="95549593"/>
<feature type="transmembrane region" description="Helical" evidence="1">
    <location>
        <begin position="123"/>
        <end position="144"/>
    </location>
</feature>
<accession>A0A1X7F2F9</accession>
<keyword evidence="1" id="KW-0472">Membrane</keyword>
<keyword evidence="1" id="KW-1133">Transmembrane helix</keyword>
<dbReference type="AlphaFoldDB" id="A0A1X7F2F9"/>
<evidence type="ECO:0000313" key="3">
    <source>
        <dbReference type="Proteomes" id="UP000192911"/>
    </source>
</evidence>
<name>A0A1X7F2F9_TRICW</name>
<reference evidence="3" key="1">
    <citation type="submission" date="2017-04" db="EMBL/GenBank/DDBJ databases">
        <authorList>
            <person name="Varghese N."/>
            <person name="Submissions S."/>
        </authorList>
    </citation>
    <scope>NUCLEOTIDE SEQUENCE [LARGE SCALE GENOMIC DNA]</scope>
    <source>
        <strain evidence="3">Ballard 720</strain>
    </source>
</reference>
<sequence length="262" mass="28751">MSNQANVSGSHNFIDQGTNFGTKVLGDHNQVEVSTHDTYIVQPRTEIRQYFSNPASRGETQNQSAFWSGIVMTAFTSWLYVKHFDATASCLRYGAVASALPALLALVLFVLRSRSDSCTAREAGTVALGPAVAVALLTLLDYVAGAFPRELFALVNDRNMLRFWLTLSEPQRQALMQNIVALFFVALGVGINFMMSLHTMSDEVLAKRAPTAAVRIFALTYRFRPASALIKQLLFIAIALLSVTGKGVAWYRQAIELVVALL</sequence>
<feature type="transmembrane region" description="Helical" evidence="1">
    <location>
        <begin position="233"/>
        <end position="252"/>
    </location>
</feature>
<keyword evidence="1" id="KW-0812">Transmembrane</keyword>
<dbReference type="STRING" id="28094.SAMN06295900_10771"/>
<keyword evidence="3" id="KW-1185">Reference proteome</keyword>
<evidence type="ECO:0000256" key="1">
    <source>
        <dbReference type="SAM" id="Phobius"/>
    </source>
</evidence>
<protein>
    <submittedName>
        <fullName evidence="2">Uncharacterized protein</fullName>
    </submittedName>
</protein>
<feature type="transmembrane region" description="Helical" evidence="1">
    <location>
        <begin position="93"/>
        <end position="111"/>
    </location>
</feature>
<dbReference type="RefSeq" id="WP_085228204.1">
    <property type="nucleotide sequence ID" value="NZ_BSQD01000011.1"/>
</dbReference>
<dbReference type="EMBL" id="FXAH01000007">
    <property type="protein sequence ID" value="SMF44687.1"/>
    <property type="molecule type" value="Genomic_DNA"/>
</dbReference>
<dbReference type="Proteomes" id="UP000192911">
    <property type="component" value="Unassembled WGS sequence"/>
</dbReference>
<proteinExistence type="predicted"/>
<feature type="transmembrane region" description="Helical" evidence="1">
    <location>
        <begin position="64"/>
        <end position="81"/>
    </location>
</feature>
<evidence type="ECO:0000313" key="2">
    <source>
        <dbReference type="EMBL" id="SMF44687.1"/>
    </source>
</evidence>
<feature type="transmembrane region" description="Helical" evidence="1">
    <location>
        <begin position="174"/>
        <end position="195"/>
    </location>
</feature>
<gene>
    <name evidence="2" type="ORF">SAMN06295900_10771</name>
</gene>
<organism evidence="2 3">
    <name type="scientific">Trinickia caryophylli</name>
    <name type="common">Paraburkholderia caryophylli</name>
    <dbReference type="NCBI Taxonomy" id="28094"/>
    <lineage>
        <taxon>Bacteria</taxon>
        <taxon>Pseudomonadati</taxon>
        <taxon>Pseudomonadota</taxon>
        <taxon>Betaproteobacteria</taxon>
        <taxon>Burkholderiales</taxon>
        <taxon>Burkholderiaceae</taxon>
        <taxon>Trinickia</taxon>
    </lineage>
</organism>